<feature type="compositionally biased region" description="Basic residues" evidence="1">
    <location>
        <begin position="1"/>
        <end position="11"/>
    </location>
</feature>
<dbReference type="EMBL" id="AMZH03013437">
    <property type="protein sequence ID" value="RRT49271.1"/>
    <property type="molecule type" value="Genomic_DNA"/>
</dbReference>
<organism evidence="2 3">
    <name type="scientific">Ensete ventricosum</name>
    <name type="common">Abyssinian banana</name>
    <name type="synonym">Musa ensete</name>
    <dbReference type="NCBI Taxonomy" id="4639"/>
    <lineage>
        <taxon>Eukaryota</taxon>
        <taxon>Viridiplantae</taxon>
        <taxon>Streptophyta</taxon>
        <taxon>Embryophyta</taxon>
        <taxon>Tracheophyta</taxon>
        <taxon>Spermatophyta</taxon>
        <taxon>Magnoliopsida</taxon>
        <taxon>Liliopsida</taxon>
        <taxon>Zingiberales</taxon>
        <taxon>Musaceae</taxon>
        <taxon>Ensete</taxon>
    </lineage>
</organism>
<evidence type="ECO:0000313" key="2">
    <source>
        <dbReference type="EMBL" id="RRT49271.1"/>
    </source>
</evidence>
<proteinExistence type="predicted"/>
<feature type="region of interest" description="Disordered" evidence="1">
    <location>
        <begin position="1"/>
        <end position="33"/>
    </location>
</feature>
<evidence type="ECO:0000313" key="3">
    <source>
        <dbReference type="Proteomes" id="UP000287651"/>
    </source>
</evidence>
<dbReference type="AlphaFoldDB" id="A0A426YC07"/>
<evidence type="ECO:0000256" key="1">
    <source>
        <dbReference type="SAM" id="MobiDB-lite"/>
    </source>
</evidence>
<sequence>MFPRGRKRRGRHGEDEEEKETVEEEEAKGRKLKEEKRCTRRQLCMMEVYSVGSCTRRAECDPRSGLRLEWYIPYV</sequence>
<name>A0A426YC07_ENSVE</name>
<comment type="caution">
    <text evidence="2">The sequence shown here is derived from an EMBL/GenBank/DDBJ whole genome shotgun (WGS) entry which is preliminary data.</text>
</comment>
<feature type="compositionally biased region" description="Acidic residues" evidence="1">
    <location>
        <begin position="15"/>
        <end position="26"/>
    </location>
</feature>
<accession>A0A426YC07</accession>
<protein>
    <submittedName>
        <fullName evidence="2">Uncharacterized protein</fullName>
    </submittedName>
</protein>
<dbReference type="Proteomes" id="UP000287651">
    <property type="component" value="Unassembled WGS sequence"/>
</dbReference>
<reference evidence="2 3" key="1">
    <citation type="journal article" date="2014" name="Agronomy (Basel)">
        <title>A Draft Genome Sequence for Ensete ventricosum, the Drought-Tolerant Tree Against Hunger.</title>
        <authorList>
            <person name="Harrison J."/>
            <person name="Moore K.A."/>
            <person name="Paszkiewicz K."/>
            <person name="Jones T."/>
            <person name="Grant M."/>
            <person name="Ambacheew D."/>
            <person name="Muzemil S."/>
            <person name="Studholme D.J."/>
        </authorList>
    </citation>
    <scope>NUCLEOTIDE SEQUENCE [LARGE SCALE GENOMIC DNA]</scope>
</reference>
<gene>
    <name evidence="2" type="ORF">B296_00037291</name>
</gene>